<protein>
    <submittedName>
        <fullName evidence="1">Thioredoxin family protein</fullName>
    </submittedName>
</protein>
<organism evidence="1 2">
    <name type="scientific">Algoriphagus namhaensis</name>
    <dbReference type="NCBI Taxonomy" id="915353"/>
    <lineage>
        <taxon>Bacteria</taxon>
        <taxon>Pseudomonadati</taxon>
        <taxon>Bacteroidota</taxon>
        <taxon>Cytophagia</taxon>
        <taxon>Cytophagales</taxon>
        <taxon>Cyclobacteriaceae</taxon>
        <taxon>Algoriphagus</taxon>
    </lineage>
</organism>
<accession>A0ABV8AUL4</accession>
<dbReference type="SUPFAM" id="SSF52833">
    <property type="entry name" value="Thioredoxin-like"/>
    <property type="match status" value="1"/>
</dbReference>
<reference evidence="2" key="1">
    <citation type="journal article" date="2019" name="Int. J. Syst. Evol. Microbiol.">
        <title>The Global Catalogue of Microorganisms (GCM) 10K type strain sequencing project: providing services to taxonomists for standard genome sequencing and annotation.</title>
        <authorList>
            <consortium name="The Broad Institute Genomics Platform"/>
            <consortium name="The Broad Institute Genome Sequencing Center for Infectious Disease"/>
            <person name="Wu L."/>
            <person name="Ma J."/>
        </authorList>
    </citation>
    <scope>NUCLEOTIDE SEQUENCE [LARGE SCALE GENOMIC DNA]</scope>
    <source>
        <strain evidence="2">CCUG 60523</strain>
    </source>
</reference>
<proteinExistence type="predicted"/>
<comment type="caution">
    <text evidence="1">The sequence shown here is derived from an EMBL/GenBank/DDBJ whole genome shotgun (WGS) entry which is preliminary data.</text>
</comment>
<dbReference type="Proteomes" id="UP001595805">
    <property type="component" value="Unassembled WGS sequence"/>
</dbReference>
<name>A0ABV8AUL4_9BACT</name>
<dbReference type="InterPro" id="IPR036249">
    <property type="entry name" value="Thioredoxin-like_sf"/>
</dbReference>
<dbReference type="Pfam" id="PF14595">
    <property type="entry name" value="Thioredoxin_9"/>
    <property type="match status" value="1"/>
</dbReference>
<dbReference type="EMBL" id="JBHRZS010000007">
    <property type="protein sequence ID" value="MFC3880641.1"/>
    <property type="molecule type" value="Genomic_DNA"/>
</dbReference>
<dbReference type="Gene3D" id="3.40.30.10">
    <property type="entry name" value="Glutaredoxin"/>
    <property type="match status" value="1"/>
</dbReference>
<dbReference type="RefSeq" id="WP_377905998.1">
    <property type="nucleotide sequence ID" value="NZ_JBHRZS010000007.1"/>
</dbReference>
<keyword evidence="2" id="KW-1185">Reference proteome</keyword>
<gene>
    <name evidence="1" type="ORF">ACFOSV_10655</name>
</gene>
<evidence type="ECO:0000313" key="2">
    <source>
        <dbReference type="Proteomes" id="UP001595805"/>
    </source>
</evidence>
<evidence type="ECO:0000313" key="1">
    <source>
        <dbReference type="EMBL" id="MFC3880641.1"/>
    </source>
</evidence>
<sequence>MNTDYQTITPKVIENAFTYSEYRALIDRLLLEKKTTGTNHSEAYLDYTAMNNRRMDRWDKTTKIPSELEELVAQIQEKQVWLIITEGWCGDAAQNIPFIQKLADLSDFVEVRYILRDENIEIMDQYLTNGGRSIPKLIALNEDLSEEFFTWGPRPEFLQERLRQYKLDPQGVSSADFATGTHLWYAKDKNRSLAKEFQTLISTYLSK</sequence>